<proteinExistence type="predicted"/>
<comment type="caution">
    <text evidence="1">The sequence shown here is derived from an EMBL/GenBank/DDBJ whole genome shotgun (WGS) entry which is preliminary data.</text>
</comment>
<sequence>MLLLLQILQVPVLLTYSIPHGVQQLQTRSLRSNPSHCPQIRQRQVFDWWLLKKQKAKRNVSEIRPLLSLKECWFGLASFPFLYSITFHWQLFRNLLSGEACTLSRPCEQAGID</sequence>
<evidence type="ECO:0000313" key="2">
    <source>
        <dbReference type="Proteomes" id="UP000022611"/>
    </source>
</evidence>
<accession>A0A010RF24</accession>
<reference evidence="1 2" key="1">
    <citation type="journal article" date="2011" name="J. Bacteriol.">
        <title>Draft genome sequence of the polycyclic aromatic hydrocarbon-degrading, genetically engineered bioluminescent bioreporter Pseudomonas fluorescens HK44.</title>
        <authorList>
            <person name="Chauhan A."/>
            <person name="Layton A.C."/>
            <person name="Williams D.E."/>
            <person name="Smartt A.E."/>
            <person name="Ripp S."/>
            <person name="Karpinets T.V."/>
            <person name="Brown S.D."/>
            <person name="Sayler G.S."/>
        </authorList>
    </citation>
    <scope>NUCLEOTIDE SEQUENCE [LARGE SCALE GENOMIC DNA]</scope>
    <source>
        <strain evidence="1 2">HK44</strain>
    </source>
</reference>
<dbReference type="EMBL" id="AFOY02000026">
    <property type="protein sequence ID" value="EXF91396.1"/>
    <property type="molecule type" value="Genomic_DNA"/>
</dbReference>
<gene>
    <name evidence="1" type="ORF">HK44_018785</name>
</gene>
<dbReference type="HOGENOM" id="CLU_2131325_0_0_6"/>
<protein>
    <submittedName>
        <fullName evidence="1">Uncharacterized protein</fullName>
    </submittedName>
</protein>
<dbReference type="Proteomes" id="UP000022611">
    <property type="component" value="Unassembled WGS sequence"/>
</dbReference>
<dbReference type="AlphaFoldDB" id="A0A010RF24"/>
<evidence type="ECO:0000313" key="1">
    <source>
        <dbReference type="EMBL" id="EXF91396.1"/>
    </source>
</evidence>
<name>A0A010RF24_PSEFL</name>
<organism evidence="1 2">
    <name type="scientific">Pseudomonas fluorescens HK44</name>
    <dbReference type="NCBI Taxonomy" id="1042209"/>
    <lineage>
        <taxon>Bacteria</taxon>
        <taxon>Pseudomonadati</taxon>
        <taxon>Pseudomonadota</taxon>
        <taxon>Gammaproteobacteria</taxon>
        <taxon>Pseudomonadales</taxon>
        <taxon>Pseudomonadaceae</taxon>
        <taxon>Pseudomonas</taxon>
    </lineage>
</organism>